<keyword evidence="5" id="KW-0552">Olfaction</keyword>
<dbReference type="EMBL" id="ADTU01017404">
    <property type="status" value="NOT_ANNOTATED_CDS"/>
    <property type="molecule type" value="Genomic_DNA"/>
</dbReference>
<dbReference type="Pfam" id="PF02949">
    <property type="entry name" value="7tm_6"/>
    <property type="match status" value="1"/>
</dbReference>
<evidence type="ECO:0000313" key="11">
    <source>
        <dbReference type="EnsemblMetazoa" id="XP_012057615.1"/>
    </source>
</evidence>
<keyword evidence="9" id="KW-0807">Transducer</keyword>
<evidence type="ECO:0000256" key="8">
    <source>
        <dbReference type="ARBA" id="ARBA00023170"/>
    </source>
</evidence>
<evidence type="ECO:0000256" key="10">
    <source>
        <dbReference type="SAM" id="Phobius"/>
    </source>
</evidence>
<evidence type="ECO:0000256" key="4">
    <source>
        <dbReference type="ARBA" id="ARBA00022692"/>
    </source>
</evidence>
<organism evidence="11 12">
    <name type="scientific">Atta cephalotes</name>
    <name type="common">Leafcutter ant</name>
    <dbReference type="NCBI Taxonomy" id="12957"/>
    <lineage>
        <taxon>Eukaryota</taxon>
        <taxon>Metazoa</taxon>
        <taxon>Ecdysozoa</taxon>
        <taxon>Arthropoda</taxon>
        <taxon>Hexapoda</taxon>
        <taxon>Insecta</taxon>
        <taxon>Pterygota</taxon>
        <taxon>Neoptera</taxon>
        <taxon>Endopterygota</taxon>
        <taxon>Hymenoptera</taxon>
        <taxon>Apocrita</taxon>
        <taxon>Aculeata</taxon>
        <taxon>Formicoidea</taxon>
        <taxon>Formicidae</taxon>
        <taxon>Myrmicinae</taxon>
        <taxon>Atta</taxon>
    </lineage>
</organism>
<gene>
    <name evidence="11" type="primary">105620733</name>
</gene>
<reference evidence="12" key="1">
    <citation type="journal article" date="2011" name="PLoS Genet.">
        <title>The genome sequence of the leaf-cutter ant Atta cephalotes reveals insights into its obligate symbiotic lifestyle.</title>
        <authorList>
            <person name="Suen G."/>
            <person name="Teiling C."/>
            <person name="Li L."/>
            <person name="Holt C."/>
            <person name="Abouheif E."/>
            <person name="Bornberg-Bauer E."/>
            <person name="Bouffard P."/>
            <person name="Caldera E.J."/>
            <person name="Cash E."/>
            <person name="Cavanaugh A."/>
            <person name="Denas O."/>
            <person name="Elhaik E."/>
            <person name="Fave M.J."/>
            <person name="Gadau J."/>
            <person name="Gibson J.D."/>
            <person name="Graur D."/>
            <person name="Grubbs K.J."/>
            <person name="Hagen D.E."/>
            <person name="Harkins T.T."/>
            <person name="Helmkampf M."/>
            <person name="Hu H."/>
            <person name="Johnson B.R."/>
            <person name="Kim J."/>
            <person name="Marsh S.E."/>
            <person name="Moeller J.A."/>
            <person name="Munoz-Torres M.C."/>
            <person name="Murphy M.C."/>
            <person name="Naughton M.C."/>
            <person name="Nigam S."/>
            <person name="Overson R."/>
            <person name="Rajakumar R."/>
            <person name="Reese J.T."/>
            <person name="Scott J.J."/>
            <person name="Smith C.R."/>
            <person name="Tao S."/>
            <person name="Tsutsui N.D."/>
            <person name="Viljakainen L."/>
            <person name="Wissler L."/>
            <person name="Yandell M.D."/>
            <person name="Zimmer F."/>
            <person name="Taylor J."/>
            <person name="Slater S.C."/>
            <person name="Clifton S.W."/>
            <person name="Warren W.C."/>
            <person name="Elsik C.G."/>
            <person name="Smith C.D."/>
            <person name="Weinstock G.M."/>
            <person name="Gerardo N.M."/>
            <person name="Currie C.R."/>
        </authorList>
    </citation>
    <scope>NUCLEOTIDE SEQUENCE [LARGE SCALE GENOMIC DNA]</scope>
</reference>
<dbReference type="PANTHER" id="PTHR21137">
    <property type="entry name" value="ODORANT RECEPTOR"/>
    <property type="match status" value="1"/>
</dbReference>
<sequence>MDFDGSRYYTLNRMMLSSIGLWPYQNMWHIRIQRISCLFCVISCIITQLCQIVILPDQRNDLVALYIIFIFCHFYYMFICNFMGQKVIDSSTEIFRKAYDTQWYMAPLQMQKLLLFMMQRSMKSCNIVMGGLYFVSLEQFTTMASRVSSLPTKLG</sequence>
<evidence type="ECO:0000256" key="5">
    <source>
        <dbReference type="ARBA" id="ARBA00022725"/>
    </source>
</evidence>
<keyword evidence="6 10" id="KW-1133">Transmembrane helix</keyword>
<evidence type="ECO:0000256" key="2">
    <source>
        <dbReference type="ARBA" id="ARBA00022475"/>
    </source>
</evidence>
<dbReference type="EMBL" id="ADTU01017405">
    <property type="status" value="NOT_ANNOTATED_CDS"/>
    <property type="molecule type" value="Genomic_DNA"/>
</dbReference>
<name>A0A158NJA7_ATTCE</name>
<evidence type="ECO:0000256" key="3">
    <source>
        <dbReference type="ARBA" id="ARBA00022606"/>
    </source>
</evidence>
<accession>A0A158NJA7</accession>
<evidence type="ECO:0000256" key="9">
    <source>
        <dbReference type="ARBA" id="ARBA00023224"/>
    </source>
</evidence>
<dbReference type="GO" id="GO:0004984">
    <property type="term" value="F:olfactory receptor activity"/>
    <property type="evidence" value="ECO:0007669"/>
    <property type="project" value="InterPro"/>
</dbReference>
<feature type="transmembrane region" description="Helical" evidence="10">
    <location>
        <begin position="62"/>
        <end position="84"/>
    </location>
</feature>
<dbReference type="Proteomes" id="UP000005205">
    <property type="component" value="Unassembled WGS sequence"/>
</dbReference>
<dbReference type="OrthoDB" id="7555104at2759"/>
<dbReference type="GO" id="GO:0005886">
    <property type="term" value="C:plasma membrane"/>
    <property type="evidence" value="ECO:0007669"/>
    <property type="project" value="UniProtKB-SubCell"/>
</dbReference>
<evidence type="ECO:0008006" key="13">
    <source>
        <dbReference type="Google" id="ProtNLM"/>
    </source>
</evidence>
<dbReference type="InParanoid" id="A0A158NJA7"/>
<dbReference type="PANTHER" id="PTHR21137:SF35">
    <property type="entry name" value="ODORANT RECEPTOR 19A-RELATED"/>
    <property type="match status" value="1"/>
</dbReference>
<keyword evidence="4 10" id="KW-0812">Transmembrane</keyword>
<keyword evidence="2" id="KW-1003">Cell membrane</keyword>
<protein>
    <recommendedName>
        <fullName evidence="13">Odorant receptor</fullName>
    </recommendedName>
</protein>
<evidence type="ECO:0000313" key="12">
    <source>
        <dbReference type="Proteomes" id="UP000005205"/>
    </source>
</evidence>
<dbReference type="KEGG" id="acep:105620733"/>
<dbReference type="GO" id="GO:0007165">
    <property type="term" value="P:signal transduction"/>
    <property type="evidence" value="ECO:0007669"/>
    <property type="project" value="UniProtKB-KW"/>
</dbReference>
<evidence type="ECO:0000256" key="7">
    <source>
        <dbReference type="ARBA" id="ARBA00023136"/>
    </source>
</evidence>
<keyword evidence="8" id="KW-0675">Receptor</keyword>
<evidence type="ECO:0000256" key="1">
    <source>
        <dbReference type="ARBA" id="ARBA00004651"/>
    </source>
</evidence>
<dbReference type="GO" id="GO:0005549">
    <property type="term" value="F:odorant binding"/>
    <property type="evidence" value="ECO:0007669"/>
    <property type="project" value="InterPro"/>
</dbReference>
<reference evidence="11" key="2">
    <citation type="submission" date="2016-04" db="UniProtKB">
        <authorList>
            <consortium name="EnsemblMetazoa"/>
        </authorList>
    </citation>
    <scope>IDENTIFICATION</scope>
</reference>
<keyword evidence="7 10" id="KW-0472">Membrane</keyword>
<dbReference type="InterPro" id="IPR004117">
    <property type="entry name" value="7tm6_olfct_rcpt"/>
</dbReference>
<dbReference type="EnsemblMetazoa" id="XM_012202225.1">
    <property type="protein sequence ID" value="XP_012057615.1"/>
    <property type="gene ID" value="LOC105620733"/>
</dbReference>
<comment type="subcellular location">
    <subcellularLocation>
        <location evidence="1">Cell membrane</location>
        <topology evidence="1">Multi-pass membrane protein</topology>
    </subcellularLocation>
</comment>
<keyword evidence="3" id="KW-0716">Sensory transduction</keyword>
<proteinExistence type="predicted"/>
<feature type="transmembrane region" description="Helical" evidence="10">
    <location>
        <begin position="36"/>
        <end position="56"/>
    </location>
</feature>
<dbReference type="AlphaFoldDB" id="A0A158NJA7"/>
<evidence type="ECO:0000256" key="6">
    <source>
        <dbReference type="ARBA" id="ARBA00022989"/>
    </source>
</evidence>
<keyword evidence="12" id="KW-1185">Reference proteome</keyword>